<proteinExistence type="inferred from homology"/>
<dbReference type="InterPro" id="IPR050390">
    <property type="entry name" value="C5-Methyltransferase"/>
</dbReference>
<dbReference type="PROSITE" id="PS51679">
    <property type="entry name" value="SAM_MT_C5"/>
    <property type="match status" value="1"/>
</dbReference>
<dbReference type="GO" id="GO:0032259">
    <property type="term" value="P:methylation"/>
    <property type="evidence" value="ECO:0007669"/>
    <property type="project" value="UniProtKB-KW"/>
</dbReference>
<keyword evidence="4 6" id="KW-0949">S-adenosyl-L-methionine</keyword>
<dbReference type="InterPro" id="IPR029063">
    <property type="entry name" value="SAM-dependent_MTases_sf"/>
</dbReference>
<dbReference type="GO" id="GO:0003677">
    <property type="term" value="F:DNA binding"/>
    <property type="evidence" value="ECO:0007669"/>
    <property type="project" value="TreeGrafter"/>
</dbReference>
<keyword evidence="3 6" id="KW-0808">Transferase</keyword>
<dbReference type="Gene3D" id="3.90.120.10">
    <property type="entry name" value="DNA Methylase, subunit A, domain 2"/>
    <property type="match status" value="1"/>
</dbReference>
<dbReference type="InterPro" id="IPR031303">
    <property type="entry name" value="C5_meth_CS"/>
</dbReference>
<dbReference type="EC" id="2.1.1.37" evidence="1"/>
<evidence type="ECO:0000256" key="1">
    <source>
        <dbReference type="ARBA" id="ARBA00011975"/>
    </source>
</evidence>
<dbReference type="GO" id="GO:0009307">
    <property type="term" value="P:DNA restriction-modification system"/>
    <property type="evidence" value="ECO:0007669"/>
    <property type="project" value="UniProtKB-KW"/>
</dbReference>
<evidence type="ECO:0000256" key="3">
    <source>
        <dbReference type="ARBA" id="ARBA00022679"/>
    </source>
</evidence>
<dbReference type="SUPFAM" id="SSF53335">
    <property type="entry name" value="S-adenosyl-L-methionine-dependent methyltransferases"/>
    <property type="match status" value="1"/>
</dbReference>
<comment type="caution">
    <text evidence="7">The sequence shown here is derived from an EMBL/GenBank/DDBJ whole genome shotgun (WGS) entry which is preliminary data.</text>
</comment>
<gene>
    <name evidence="7" type="ORF">FB459_2080</name>
</gene>
<dbReference type="GO" id="GO:0044027">
    <property type="term" value="P:negative regulation of gene expression via chromosomal CpG island methylation"/>
    <property type="evidence" value="ECO:0007669"/>
    <property type="project" value="TreeGrafter"/>
</dbReference>
<feature type="active site" evidence="6">
    <location>
        <position position="86"/>
    </location>
</feature>
<evidence type="ECO:0000256" key="6">
    <source>
        <dbReference type="PROSITE-ProRule" id="PRU01016"/>
    </source>
</evidence>
<evidence type="ECO:0000256" key="5">
    <source>
        <dbReference type="ARBA" id="ARBA00022747"/>
    </source>
</evidence>
<dbReference type="PANTHER" id="PTHR10629:SF52">
    <property type="entry name" value="DNA (CYTOSINE-5)-METHYLTRANSFERASE 1"/>
    <property type="match status" value="1"/>
</dbReference>
<evidence type="ECO:0000256" key="2">
    <source>
        <dbReference type="ARBA" id="ARBA00022603"/>
    </source>
</evidence>
<dbReference type="InterPro" id="IPR001525">
    <property type="entry name" value="C5_MeTfrase"/>
</dbReference>
<dbReference type="PRINTS" id="PR00105">
    <property type="entry name" value="C5METTRFRASE"/>
</dbReference>
<dbReference type="Pfam" id="PF00145">
    <property type="entry name" value="DNA_methylase"/>
    <property type="match status" value="1"/>
</dbReference>
<dbReference type="EMBL" id="VFMO01000001">
    <property type="protein sequence ID" value="TQJ14611.1"/>
    <property type="molecule type" value="Genomic_DNA"/>
</dbReference>
<dbReference type="PANTHER" id="PTHR10629">
    <property type="entry name" value="CYTOSINE-SPECIFIC METHYLTRANSFERASE"/>
    <property type="match status" value="1"/>
</dbReference>
<evidence type="ECO:0000256" key="4">
    <source>
        <dbReference type="ARBA" id="ARBA00022691"/>
    </source>
</evidence>
<dbReference type="RefSeq" id="WP_211345173.1">
    <property type="nucleotide sequence ID" value="NZ_BAABCI010000003.1"/>
</dbReference>
<sequence>MAIDEEVMARSFVHHTATDLFAGAGGSSEGLRQAGITVKIAANHSVRAVATHQRNHPKTEHRIADLSETDWTTFPSTTIAWASPSCVWHARAGGRRPLPADVEKARASAGAIDRATAFAVIAASEVHQYKAVIVENVPEFQGWVLYPQWLAMMNALGYHHQEYIINAAALGTPQHRKRIFIIFTQRPLTLDLPTMPAVTASTILEDLPMKRMDRHLYITPQVHQITERDTPHLVMMRRNAQPRRADLHPVATVTAGGVHHYLAERTGTGDWYRRFTPRELARAQGFPDCYEITGTQAEQVRQIGNAVPVQVARWIGERVVESLDGSNVSRAGSLA</sequence>
<dbReference type="Gene3D" id="3.40.50.150">
    <property type="entry name" value="Vaccinia Virus protein VP39"/>
    <property type="match status" value="1"/>
</dbReference>
<dbReference type="PROSITE" id="PS00095">
    <property type="entry name" value="C5_MTASE_2"/>
    <property type="match status" value="1"/>
</dbReference>
<evidence type="ECO:0000313" key="8">
    <source>
        <dbReference type="Proteomes" id="UP000320806"/>
    </source>
</evidence>
<name>A0A542EGZ6_9MICO</name>
<keyword evidence="8" id="KW-1185">Reference proteome</keyword>
<reference evidence="7 8" key="1">
    <citation type="submission" date="2019-06" db="EMBL/GenBank/DDBJ databases">
        <title>Sequencing the genomes of 1000 actinobacteria strains.</title>
        <authorList>
            <person name="Klenk H.-P."/>
        </authorList>
    </citation>
    <scope>NUCLEOTIDE SEQUENCE [LARGE SCALE GENOMIC DNA]</scope>
    <source>
        <strain evidence="7 8">DSM 19828</strain>
    </source>
</reference>
<dbReference type="AlphaFoldDB" id="A0A542EGZ6"/>
<dbReference type="Proteomes" id="UP000320806">
    <property type="component" value="Unassembled WGS sequence"/>
</dbReference>
<keyword evidence="5" id="KW-0680">Restriction system</keyword>
<accession>A0A542EGZ6</accession>
<comment type="similarity">
    <text evidence="6">Belongs to the class I-like SAM-binding methyltransferase superfamily. C5-methyltransferase family.</text>
</comment>
<protein>
    <recommendedName>
        <fullName evidence="1">DNA (cytosine-5-)-methyltransferase</fullName>
        <ecNumber evidence="1">2.1.1.37</ecNumber>
    </recommendedName>
</protein>
<keyword evidence="2 6" id="KW-0489">Methyltransferase</keyword>
<organism evidence="7 8">
    <name type="scientific">Yimella lutea</name>
    <dbReference type="NCBI Taxonomy" id="587872"/>
    <lineage>
        <taxon>Bacteria</taxon>
        <taxon>Bacillati</taxon>
        <taxon>Actinomycetota</taxon>
        <taxon>Actinomycetes</taxon>
        <taxon>Micrococcales</taxon>
        <taxon>Dermacoccaceae</taxon>
        <taxon>Yimella</taxon>
    </lineage>
</organism>
<evidence type="ECO:0000313" key="7">
    <source>
        <dbReference type="EMBL" id="TQJ14611.1"/>
    </source>
</evidence>
<dbReference type="GO" id="GO:0003886">
    <property type="term" value="F:DNA (cytosine-5-)-methyltransferase activity"/>
    <property type="evidence" value="ECO:0007669"/>
    <property type="project" value="UniProtKB-EC"/>
</dbReference>